<dbReference type="Proteomes" id="UP000246702">
    <property type="component" value="Unassembled WGS sequence"/>
</dbReference>
<evidence type="ECO:0000259" key="1">
    <source>
        <dbReference type="Pfam" id="PF20150"/>
    </source>
</evidence>
<organism evidence="2 3">
    <name type="scientific">Aspergillus sclerotioniger CBS 115572</name>
    <dbReference type="NCBI Taxonomy" id="1450535"/>
    <lineage>
        <taxon>Eukaryota</taxon>
        <taxon>Fungi</taxon>
        <taxon>Dikarya</taxon>
        <taxon>Ascomycota</taxon>
        <taxon>Pezizomycotina</taxon>
        <taxon>Eurotiomycetes</taxon>
        <taxon>Eurotiomycetidae</taxon>
        <taxon>Eurotiales</taxon>
        <taxon>Aspergillaceae</taxon>
        <taxon>Aspergillus</taxon>
        <taxon>Aspergillus subgen. Circumdati</taxon>
    </lineage>
</organism>
<dbReference type="Pfam" id="PF20150">
    <property type="entry name" value="2EXR"/>
    <property type="match status" value="1"/>
</dbReference>
<protein>
    <recommendedName>
        <fullName evidence="1">2EXR domain-containing protein</fullName>
    </recommendedName>
</protein>
<dbReference type="AlphaFoldDB" id="A0A317X435"/>
<dbReference type="PANTHER" id="PTHR35910:SF1">
    <property type="entry name" value="2EXR DOMAIN-CONTAINING PROTEIN"/>
    <property type="match status" value="1"/>
</dbReference>
<name>A0A317X435_9EURO</name>
<dbReference type="RefSeq" id="XP_025470155.1">
    <property type="nucleotide sequence ID" value="XM_025616737.1"/>
</dbReference>
<sequence>MFDTSNPFPWVRPFLFPNYYRLPDRRSQKTFDTFHFFPLLPIELRFYIWSLYSIHYRPRVVNISSRRCHHRGCNSWHLCTKPLAQLHVNREARSEALRVYKRFPHIDPTVDSAPHSYIYLDLEHDIVRMNEIELKKVPVAEQKQLRRVILDVYCDGYLPDFPDEILPKMEQLNILELVISLSPENEKTGKAADIAEFFESRFDIIASNNPEWKMPPVKLTWGTRVDLGYLEMLHKYEVTWIQYIHVSEVADHKFSGDYEGIRPEMLWDKNLL</sequence>
<evidence type="ECO:0000313" key="2">
    <source>
        <dbReference type="EMBL" id="PWY93394.1"/>
    </source>
</evidence>
<feature type="domain" description="2EXR" evidence="1">
    <location>
        <begin position="34"/>
        <end position="127"/>
    </location>
</feature>
<reference evidence="2 3" key="1">
    <citation type="submission" date="2016-12" db="EMBL/GenBank/DDBJ databases">
        <title>The genomes of Aspergillus section Nigri reveals drivers in fungal speciation.</title>
        <authorList>
            <consortium name="DOE Joint Genome Institute"/>
            <person name="Vesth T.C."/>
            <person name="Nybo J."/>
            <person name="Theobald S."/>
            <person name="Brandl J."/>
            <person name="Frisvad J.C."/>
            <person name="Nielsen K.F."/>
            <person name="Lyhne E.K."/>
            <person name="Kogle M.E."/>
            <person name="Kuo A."/>
            <person name="Riley R."/>
            <person name="Clum A."/>
            <person name="Nolan M."/>
            <person name="Lipzen A."/>
            <person name="Salamov A."/>
            <person name="Henrissat B."/>
            <person name="Wiebenga A."/>
            <person name="De Vries R.P."/>
            <person name="Grigoriev I.V."/>
            <person name="Mortensen U.H."/>
            <person name="Andersen M.R."/>
            <person name="Baker S.E."/>
        </authorList>
    </citation>
    <scope>NUCLEOTIDE SEQUENCE [LARGE SCALE GENOMIC DNA]</scope>
    <source>
        <strain evidence="2 3">CBS 115572</strain>
    </source>
</reference>
<evidence type="ECO:0000313" key="3">
    <source>
        <dbReference type="Proteomes" id="UP000246702"/>
    </source>
</evidence>
<dbReference type="PANTHER" id="PTHR35910">
    <property type="entry name" value="2EXR DOMAIN-CONTAINING PROTEIN"/>
    <property type="match status" value="1"/>
</dbReference>
<comment type="caution">
    <text evidence="2">The sequence shown here is derived from an EMBL/GenBank/DDBJ whole genome shotgun (WGS) entry which is preliminary data.</text>
</comment>
<gene>
    <name evidence="2" type="ORF">BO94DRAFT_614440</name>
</gene>
<keyword evidence="3" id="KW-1185">Reference proteome</keyword>
<dbReference type="InterPro" id="IPR045518">
    <property type="entry name" value="2EXR"/>
</dbReference>
<dbReference type="GeneID" id="37118880"/>
<dbReference type="EMBL" id="MSFK01000006">
    <property type="protein sequence ID" value="PWY93394.1"/>
    <property type="molecule type" value="Genomic_DNA"/>
</dbReference>
<proteinExistence type="predicted"/>
<dbReference type="OrthoDB" id="3473305at2759"/>
<accession>A0A317X435</accession>